<evidence type="ECO:0000256" key="4">
    <source>
        <dbReference type="ARBA" id="ARBA00022692"/>
    </source>
</evidence>
<feature type="domain" description="EamA" evidence="9">
    <location>
        <begin position="191"/>
        <end position="323"/>
    </location>
</feature>
<comment type="similarity">
    <text evidence="2">Belongs to the EamA transporter family.</text>
</comment>
<evidence type="ECO:0000256" key="8">
    <source>
        <dbReference type="SAM" id="Phobius"/>
    </source>
</evidence>
<dbReference type="InterPro" id="IPR037185">
    <property type="entry name" value="EmrE-like"/>
</dbReference>
<keyword evidence="4 8" id="KW-0812">Transmembrane</keyword>
<gene>
    <name evidence="10" type="ORF">EHS19_03585</name>
</gene>
<evidence type="ECO:0000256" key="6">
    <source>
        <dbReference type="ARBA" id="ARBA00023136"/>
    </source>
</evidence>
<accession>A0A5N5RKC6</accession>
<feature type="transmembrane region" description="Helical" evidence="8">
    <location>
        <begin position="102"/>
        <end position="123"/>
    </location>
</feature>
<feature type="domain" description="EamA" evidence="9">
    <location>
        <begin position="104"/>
        <end position="180"/>
    </location>
</feature>
<feature type="region of interest" description="Disordered" evidence="7">
    <location>
        <begin position="58"/>
        <end position="83"/>
    </location>
</feature>
<feature type="transmembrane region" description="Helical" evidence="8">
    <location>
        <begin position="186"/>
        <end position="210"/>
    </location>
</feature>
<keyword evidence="3" id="KW-1003">Cell membrane</keyword>
<dbReference type="RefSeq" id="WP_151916470.1">
    <property type="nucleotide sequence ID" value="NZ_RQSP01000008.1"/>
</dbReference>
<dbReference type="GO" id="GO:0005886">
    <property type="term" value="C:plasma membrane"/>
    <property type="evidence" value="ECO:0007669"/>
    <property type="project" value="UniProtKB-SubCell"/>
</dbReference>
<feature type="transmembrane region" description="Helical" evidence="8">
    <location>
        <begin position="309"/>
        <end position="328"/>
    </location>
</feature>
<dbReference type="PANTHER" id="PTHR42920">
    <property type="entry name" value="OS03G0707200 PROTEIN-RELATED"/>
    <property type="match status" value="1"/>
</dbReference>
<keyword evidence="11" id="KW-1185">Reference proteome</keyword>
<sequence>MACLTLTAMIWGFAFVSQVQGMASMTPLFFNAVRFTLGAFSLVPLLLVDRVRTRRAAARGSRRMNDDRSYEPSSGQSCSPVTAPLAARSSLSRTRRILPSRIAGQWSTAIGGIACALALFSASTLQQYGIMNDASAGRAGFITALYIVLVPILSWMVLRRTIGITTIVSVAIAIVGFYLLCVTNGFGSITIGDVLLLCSSVLFAVHILVVDACSKRMNPLRLSFMQFAGTAAFSWIATLLEGSVNWSGMLLAWPAVVYAGIGSVGIAYTLQIIGQQWVPPTRASLILSLESLFSAIGGAVLLSERMTGRAYLGCALIFIGTLLAQMPVSRPSASLRRVVRR</sequence>
<proteinExistence type="inferred from homology"/>
<evidence type="ECO:0000256" key="2">
    <source>
        <dbReference type="ARBA" id="ARBA00007362"/>
    </source>
</evidence>
<organism evidence="10 11">
    <name type="scientific">Bifidobacterium jacchi</name>
    <dbReference type="NCBI Taxonomy" id="2490545"/>
    <lineage>
        <taxon>Bacteria</taxon>
        <taxon>Bacillati</taxon>
        <taxon>Actinomycetota</taxon>
        <taxon>Actinomycetes</taxon>
        <taxon>Bifidobacteriales</taxon>
        <taxon>Bifidobacteriaceae</taxon>
        <taxon>Bifidobacterium</taxon>
    </lineage>
</organism>
<comment type="subcellular location">
    <subcellularLocation>
        <location evidence="1">Cell membrane</location>
        <topology evidence="1">Multi-pass membrane protein</topology>
    </subcellularLocation>
</comment>
<dbReference type="EMBL" id="RQSP01000008">
    <property type="protein sequence ID" value="KAB5607772.1"/>
    <property type="molecule type" value="Genomic_DNA"/>
</dbReference>
<feature type="transmembrane region" description="Helical" evidence="8">
    <location>
        <begin position="135"/>
        <end position="155"/>
    </location>
</feature>
<comment type="caution">
    <text evidence="10">The sequence shown here is derived from an EMBL/GenBank/DDBJ whole genome shotgun (WGS) entry which is preliminary data.</text>
</comment>
<reference evidence="10 11" key="1">
    <citation type="journal article" date="2019" name="Int. J. Syst. Evol. Microbiol.">
        <title>Bifidobacterium jacchi sp. nov., isolated from the faeces of a baby common marmoset (Callithrix jacchus).</title>
        <authorList>
            <person name="Modesto M."/>
            <person name="Watanabe K."/>
            <person name="Arita M."/>
            <person name="Satti M."/>
            <person name="Oki K."/>
            <person name="Sciavilla P."/>
            <person name="Patavino C."/>
            <person name="Camma C."/>
            <person name="Michelini S."/>
            <person name="Sgorbati B."/>
            <person name="Mattarelli P."/>
        </authorList>
    </citation>
    <scope>NUCLEOTIDE SEQUENCE [LARGE SCALE GENOMIC DNA]</scope>
    <source>
        <strain evidence="10 11">MRM 9.3</strain>
    </source>
</reference>
<evidence type="ECO:0000313" key="10">
    <source>
        <dbReference type="EMBL" id="KAB5607772.1"/>
    </source>
</evidence>
<feature type="transmembrane region" description="Helical" evidence="8">
    <location>
        <begin position="252"/>
        <end position="273"/>
    </location>
</feature>
<dbReference type="InterPro" id="IPR000620">
    <property type="entry name" value="EamA_dom"/>
</dbReference>
<name>A0A5N5RKC6_9BIFI</name>
<dbReference type="PANTHER" id="PTHR42920:SF5">
    <property type="entry name" value="EAMA DOMAIN-CONTAINING PROTEIN"/>
    <property type="match status" value="1"/>
</dbReference>
<evidence type="ECO:0000256" key="1">
    <source>
        <dbReference type="ARBA" id="ARBA00004651"/>
    </source>
</evidence>
<feature type="compositionally biased region" description="Polar residues" evidence="7">
    <location>
        <begin position="71"/>
        <end position="80"/>
    </location>
</feature>
<feature type="transmembrane region" description="Helical" evidence="8">
    <location>
        <begin position="222"/>
        <end position="240"/>
    </location>
</feature>
<feature type="transmembrane region" description="Helical" evidence="8">
    <location>
        <begin position="162"/>
        <end position="180"/>
    </location>
</feature>
<dbReference type="Proteomes" id="UP000326336">
    <property type="component" value="Unassembled WGS sequence"/>
</dbReference>
<dbReference type="AlphaFoldDB" id="A0A5N5RKC6"/>
<protein>
    <submittedName>
        <fullName evidence="10">DMT family transporter</fullName>
    </submittedName>
</protein>
<evidence type="ECO:0000256" key="7">
    <source>
        <dbReference type="SAM" id="MobiDB-lite"/>
    </source>
</evidence>
<dbReference type="OrthoDB" id="3182968at2"/>
<feature type="transmembrane region" description="Helical" evidence="8">
    <location>
        <begin position="285"/>
        <end position="303"/>
    </location>
</feature>
<dbReference type="Pfam" id="PF00892">
    <property type="entry name" value="EamA"/>
    <property type="match status" value="2"/>
</dbReference>
<evidence type="ECO:0000259" key="9">
    <source>
        <dbReference type="Pfam" id="PF00892"/>
    </source>
</evidence>
<evidence type="ECO:0000313" key="11">
    <source>
        <dbReference type="Proteomes" id="UP000326336"/>
    </source>
</evidence>
<dbReference type="InterPro" id="IPR051258">
    <property type="entry name" value="Diverse_Substrate_Transporter"/>
</dbReference>
<keyword evidence="6 8" id="KW-0472">Membrane</keyword>
<dbReference type="SUPFAM" id="SSF103481">
    <property type="entry name" value="Multidrug resistance efflux transporter EmrE"/>
    <property type="match status" value="2"/>
</dbReference>
<feature type="transmembrane region" description="Helical" evidence="8">
    <location>
        <begin position="28"/>
        <end position="48"/>
    </location>
</feature>
<keyword evidence="5 8" id="KW-1133">Transmembrane helix</keyword>
<evidence type="ECO:0000256" key="3">
    <source>
        <dbReference type="ARBA" id="ARBA00022475"/>
    </source>
</evidence>
<evidence type="ECO:0000256" key="5">
    <source>
        <dbReference type="ARBA" id="ARBA00022989"/>
    </source>
</evidence>